<feature type="signal peptide" evidence="3">
    <location>
        <begin position="1"/>
        <end position="27"/>
    </location>
</feature>
<keyword evidence="3" id="KW-0732">Signal</keyword>
<proteinExistence type="predicted"/>
<keyword evidence="2" id="KW-0812">Transmembrane</keyword>
<evidence type="ECO:0000256" key="3">
    <source>
        <dbReference type="SAM" id="SignalP"/>
    </source>
</evidence>
<dbReference type="GeneID" id="17254961"/>
<evidence type="ECO:0000256" key="1">
    <source>
        <dbReference type="SAM" id="MobiDB-lite"/>
    </source>
</evidence>
<accession>A0A0D3IBY4</accession>
<feature type="transmembrane region" description="Helical" evidence="2">
    <location>
        <begin position="89"/>
        <end position="113"/>
    </location>
</feature>
<reference evidence="5" key="1">
    <citation type="journal article" date="2013" name="Nature">
        <title>Pan genome of the phytoplankton Emiliania underpins its global distribution.</title>
        <authorList>
            <person name="Read B.A."/>
            <person name="Kegel J."/>
            <person name="Klute M.J."/>
            <person name="Kuo A."/>
            <person name="Lefebvre S.C."/>
            <person name="Maumus F."/>
            <person name="Mayer C."/>
            <person name="Miller J."/>
            <person name="Monier A."/>
            <person name="Salamov A."/>
            <person name="Young J."/>
            <person name="Aguilar M."/>
            <person name="Claverie J.M."/>
            <person name="Frickenhaus S."/>
            <person name="Gonzalez K."/>
            <person name="Herman E.K."/>
            <person name="Lin Y.C."/>
            <person name="Napier J."/>
            <person name="Ogata H."/>
            <person name="Sarno A.F."/>
            <person name="Shmutz J."/>
            <person name="Schroeder D."/>
            <person name="de Vargas C."/>
            <person name="Verret F."/>
            <person name="von Dassow P."/>
            <person name="Valentin K."/>
            <person name="Van de Peer Y."/>
            <person name="Wheeler G."/>
            <person name="Dacks J.B."/>
            <person name="Delwiche C.F."/>
            <person name="Dyhrman S.T."/>
            <person name="Glockner G."/>
            <person name="John U."/>
            <person name="Richards T."/>
            <person name="Worden A.Z."/>
            <person name="Zhang X."/>
            <person name="Grigoriev I.V."/>
            <person name="Allen A.E."/>
            <person name="Bidle K."/>
            <person name="Borodovsky M."/>
            <person name="Bowler C."/>
            <person name="Brownlee C."/>
            <person name="Cock J.M."/>
            <person name="Elias M."/>
            <person name="Gladyshev V.N."/>
            <person name="Groth M."/>
            <person name="Guda C."/>
            <person name="Hadaegh A."/>
            <person name="Iglesias-Rodriguez M.D."/>
            <person name="Jenkins J."/>
            <person name="Jones B.M."/>
            <person name="Lawson T."/>
            <person name="Leese F."/>
            <person name="Lindquist E."/>
            <person name="Lobanov A."/>
            <person name="Lomsadze A."/>
            <person name="Malik S.B."/>
            <person name="Marsh M.E."/>
            <person name="Mackinder L."/>
            <person name="Mock T."/>
            <person name="Mueller-Roeber B."/>
            <person name="Pagarete A."/>
            <person name="Parker M."/>
            <person name="Probert I."/>
            <person name="Quesneville H."/>
            <person name="Raines C."/>
            <person name="Rensing S.A."/>
            <person name="Riano-Pachon D.M."/>
            <person name="Richier S."/>
            <person name="Rokitta S."/>
            <person name="Shiraiwa Y."/>
            <person name="Soanes D.M."/>
            <person name="van der Giezen M."/>
            <person name="Wahlund T.M."/>
            <person name="Williams B."/>
            <person name="Wilson W."/>
            <person name="Wolfe G."/>
            <person name="Wurch L.L."/>
        </authorList>
    </citation>
    <scope>NUCLEOTIDE SEQUENCE</scope>
</reference>
<dbReference type="AlphaFoldDB" id="A0A0D3IBY4"/>
<dbReference type="RefSeq" id="XP_005761198.1">
    <property type="nucleotide sequence ID" value="XM_005761141.1"/>
</dbReference>
<dbReference type="GO" id="GO:0016020">
    <property type="term" value="C:membrane"/>
    <property type="evidence" value="ECO:0007669"/>
    <property type="project" value="TreeGrafter"/>
</dbReference>
<feature type="chain" id="PRO_5044241869" description="EamA domain-containing protein" evidence="3">
    <location>
        <begin position="28"/>
        <end position="238"/>
    </location>
</feature>
<dbReference type="PaxDb" id="2903-EOD08769"/>
<dbReference type="KEGG" id="ehx:EMIHUDRAFT_217012"/>
<reference evidence="4" key="2">
    <citation type="submission" date="2024-10" db="UniProtKB">
        <authorList>
            <consortium name="EnsemblProtists"/>
        </authorList>
    </citation>
    <scope>IDENTIFICATION</scope>
</reference>
<sequence length="238" mass="25252">MRSMPASLAAVAVFVLALACGTGSTLSAKLMYQLEVTNSVGEMAHYSKPVFISLLAFVSLVPFWPLHYISHYCTSGLSVAPSPLPRNYILKLAPLACLDVFATIAVNAGLMYVSGSMYQLSGATCIVFVSAFPGRQCPVALWATNLSIYYLFSEGEYGEHWTTASWFQLVGMLGMLCGIYIYNGPAAPEAPADPKDVEAGNDTAEVIDPFGPVRIAVSGRSSARRSTVGGSSRKTGAA</sequence>
<evidence type="ECO:0000256" key="2">
    <source>
        <dbReference type="SAM" id="Phobius"/>
    </source>
</evidence>
<dbReference type="PROSITE" id="PS51257">
    <property type="entry name" value="PROKAR_LIPOPROTEIN"/>
    <property type="match status" value="1"/>
</dbReference>
<evidence type="ECO:0000313" key="5">
    <source>
        <dbReference type="Proteomes" id="UP000013827"/>
    </source>
</evidence>
<protein>
    <recommendedName>
        <fullName evidence="6">EamA domain-containing protein</fullName>
    </recommendedName>
</protein>
<dbReference type="HOGENOM" id="CLU_1167723_0_0_1"/>
<dbReference type="PANTHER" id="PTHR13146:SF3">
    <property type="entry name" value="EAMA DOMAIN-CONTAINING PROTEIN"/>
    <property type="match status" value="1"/>
</dbReference>
<feature type="transmembrane region" description="Helical" evidence="2">
    <location>
        <begin position="51"/>
        <end position="69"/>
    </location>
</feature>
<dbReference type="EnsemblProtists" id="EOD08769">
    <property type="protein sequence ID" value="EOD08769"/>
    <property type="gene ID" value="EMIHUDRAFT_217012"/>
</dbReference>
<dbReference type="Proteomes" id="UP000013827">
    <property type="component" value="Unassembled WGS sequence"/>
</dbReference>
<feature type="compositionally biased region" description="Polar residues" evidence="1">
    <location>
        <begin position="219"/>
        <end position="238"/>
    </location>
</feature>
<name>A0A0D3IBY4_EMIH1</name>
<evidence type="ECO:0000313" key="4">
    <source>
        <dbReference type="EnsemblProtists" id="EOD08769"/>
    </source>
</evidence>
<organism evidence="4 5">
    <name type="scientific">Emiliania huxleyi (strain CCMP1516)</name>
    <dbReference type="NCBI Taxonomy" id="280463"/>
    <lineage>
        <taxon>Eukaryota</taxon>
        <taxon>Haptista</taxon>
        <taxon>Haptophyta</taxon>
        <taxon>Prymnesiophyceae</taxon>
        <taxon>Isochrysidales</taxon>
        <taxon>Noelaerhabdaceae</taxon>
        <taxon>Emiliania</taxon>
    </lineage>
</organism>
<feature type="region of interest" description="Disordered" evidence="1">
    <location>
        <begin position="218"/>
        <end position="238"/>
    </location>
</feature>
<keyword evidence="5" id="KW-1185">Reference proteome</keyword>
<keyword evidence="2" id="KW-1133">Transmembrane helix</keyword>
<dbReference type="PANTHER" id="PTHR13146">
    <property type="match status" value="1"/>
</dbReference>
<evidence type="ECO:0008006" key="6">
    <source>
        <dbReference type="Google" id="ProtNLM"/>
    </source>
</evidence>
<keyword evidence="2" id="KW-0472">Membrane</keyword>